<protein>
    <submittedName>
        <fullName evidence="2">Uncharacterized protein</fullName>
    </submittedName>
</protein>
<name>A0A1F6LH78_9BACT</name>
<evidence type="ECO:0000256" key="1">
    <source>
        <dbReference type="SAM" id="MobiDB-lite"/>
    </source>
</evidence>
<organism evidence="2 3">
    <name type="scientific">Candidatus Magasanikbacteria bacterium RIFCSPHIGHO2_01_FULL_33_34</name>
    <dbReference type="NCBI Taxonomy" id="1798671"/>
    <lineage>
        <taxon>Bacteria</taxon>
        <taxon>Candidatus Magasanikiibacteriota</taxon>
    </lineage>
</organism>
<dbReference type="AlphaFoldDB" id="A0A1F6LH78"/>
<accession>A0A1F6LH78</accession>
<dbReference type="EMBL" id="MFPS01000009">
    <property type="protein sequence ID" value="OGH58689.1"/>
    <property type="molecule type" value="Genomic_DNA"/>
</dbReference>
<feature type="compositionally biased region" description="Basic and acidic residues" evidence="1">
    <location>
        <begin position="87"/>
        <end position="101"/>
    </location>
</feature>
<gene>
    <name evidence="2" type="ORF">A2725_03255</name>
</gene>
<evidence type="ECO:0000313" key="3">
    <source>
        <dbReference type="Proteomes" id="UP000177067"/>
    </source>
</evidence>
<dbReference type="Proteomes" id="UP000177067">
    <property type="component" value="Unassembled WGS sequence"/>
</dbReference>
<feature type="region of interest" description="Disordered" evidence="1">
    <location>
        <begin position="82"/>
        <end position="101"/>
    </location>
</feature>
<comment type="caution">
    <text evidence="2">The sequence shown here is derived from an EMBL/GenBank/DDBJ whole genome shotgun (WGS) entry which is preliminary data.</text>
</comment>
<evidence type="ECO:0000313" key="2">
    <source>
        <dbReference type="EMBL" id="OGH58689.1"/>
    </source>
</evidence>
<reference evidence="2 3" key="1">
    <citation type="journal article" date="2016" name="Nat. Commun.">
        <title>Thousands of microbial genomes shed light on interconnected biogeochemical processes in an aquifer system.</title>
        <authorList>
            <person name="Anantharaman K."/>
            <person name="Brown C.T."/>
            <person name="Hug L.A."/>
            <person name="Sharon I."/>
            <person name="Castelle C.J."/>
            <person name="Probst A.J."/>
            <person name="Thomas B.C."/>
            <person name="Singh A."/>
            <person name="Wilkins M.J."/>
            <person name="Karaoz U."/>
            <person name="Brodie E.L."/>
            <person name="Williams K.H."/>
            <person name="Hubbard S.S."/>
            <person name="Banfield J.F."/>
        </authorList>
    </citation>
    <scope>NUCLEOTIDE SEQUENCE [LARGE SCALE GENOMIC DNA]</scope>
</reference>
<sequence>MENRRMSMFDFVVGFVVSTLLILMFFPTSVDVDITSKIDRGSVFEKLESEENSVILPTRRIIIWTDEEDGGVSLVDCRWEPSGQPCSDKERRDVLKSMEKK</sequence>
<proteinExistence type="predicted"/>